<dbReference type="InterPro" id="IPR003783">
    <property type="entry name" value="Regulatory_RecX"/>
</dbReference>
<name>A0A383TYC1_9FLAO</name>
<dbReference type="InterPro" id="IPR036388">
    <property type="entry name" value="WH-like_DNA-bd_sf"/>
</dbReference>
<evidence type="ECO:0000259" key="6">
    <source>
        <dbReference type="Pfam" id="PF21981"/>
    </source>
</evidence>
<organism evidence="7 8">
    <name type="scientific">Candidatus Ornithobacterium hominis</name>
    <dbReference type="NCBI Taxonomy" id="2497989"/>
    <lineage>
        <taxon>Bacteria</taxon>
        <taxon>Pseudomonadati</taxon>
        <taxon>Bacteroidota</taxon>
        <taxon>Flavobacteriia</taxon>
        <taxon>Flavobacteriales</taxon>
        <taxon>Weeksellaceae</taxon>
        <taxon>Ornithobacterium</taxon>
    </lineage>
</organism>
<dbReference type="PANTHER" id="PTHR33602">
    <property type="entry name" value="REGULATORY PROTEIN RECX FAMILY PROTEIN"/>
    <property type="match status" value="1"/>
</dbReference>
<dbReference type="Proteomes" id="UP000262142">
    <property type="component" value="Unassembled WGS sequence"/>
</dbReference>
<dbReference type="Pfam" id="PF02631">
    <property type="entry name" value="RecX_HTH2"/>
    <property type="match status" value="1"/>
</dbReference>
<dbReference type="Gene3D" id="1.10.10.10">
    <property type="entry name" value="Winged helix-like DNA-binding domain superfamily/Winged helix DNA-binding domain"/>
    <property type="match status" value="2"/>
</dbReference>
<gene>
    <name evidence="7" type="ORF">SAMEA104719789_00802</name>
</gene>
<proteinExistence type="inferred from homology"/>
<feature type="domain" description="RecX third three-helical" evidence="6">
    <location>
        <begin position="106"/>
        <end position="151"/>
    </location>
</feature>
<keyword evidence="8" id="KW-1185">Reference proteome</keyword>
<dbReference type="GO" id="GO:0005737">
    <property type="term" value="C:cytoplasm"/>
    <property type="evidence" value="ECO:0007669"/>
    <property type="project" value="UniProtKB-SubCell"/>
</dbReference>
<dbReference type="AlphaFoldDB" id="A0A383TYC1"/>
<evidence type="ECO:0000259" key="5">
    <source>
        <dbReference type="Pfam" id="PF02631"/>
    </source>
</evidence>
<accession>A0A383TYC1</accession>
<dbReference type="InterPro" id="IPR053925">
    <property type="entry name" value="RecX_HTH_3rd"/>
</dbReference>
<dbReference type="Pfam" id="PF21981">
    <property type="entry name" value="RecX_HTH3"/>
    <property type="match status" value="1"/>
</dbReference>
<comment type="similarity">
    <text evidence="2">Belongs to the RecX family.</text>
</comment>
<evidence type="ECO:0000256" key="1">
    <source>
        <dbReference type="ARBA" id="ARBA00004496"/>
    </source>
</evidence>
<comment type="subcellular location">
    <subcellularLocation>
        <location evidence="1">Cytoplasm</location>
    </subcellularLocation>
</comment>
<dbReference type="PANTHER" id="PTHR33602:SF1">
    <property type="entry name" value="REGULATORY PROTEIN RECX FAMILY PROTEIN"/>
    <property type="match status" value="1"/>
</dbReference>
<reference evidence="7 8" key="1">
    <citation type="submission" date="2018-09" db="EMBL/GenBank/DDBJ databases">
        <authorList>
            <consortium name="Pathogen Informatics"/>
        </authorList>
    </citation>
    <scope>NUCLEOTIDE SEQUENCE [LARGE SCALE GENOMIC DNA]</scope>
    <source>
        <strain evidence="7 8">OH-22767</strain>
    </source>
</reference>
<dbReference type="GO" id="GO:0006282">
    <property type="term" value="P:regulation of DNA repair"/>
    <property type="evidence" value="ECO:0007669"/>
    <property type="project" value="InterPro"/>
</dbReference>
<sequence length="163" mass="19584">MKPQKSFTVDEIKEKMGHYCAYQDRCHFDVEKKLNEFHLIPEAREAILIYLIQENFLNEERFAHSFVRGKFNQKKWGKLKIKVELKKRSILPRLVEQSLSKEIDADEYYQTAKDLIQKKIQLIQEKNEFRRKMKVVNYMQQKGYESALIFEIYEDLSNNISIG</sequence>
<feature type="domain" description="RecX second three-helical" evidence="5">
    <location>
        <begin position="58"/>
        <end position="99"/>
    </location>
</feature>
<evidence type="ECO:0000256" key="3">
    <source>
        <dbReference type="ARBA" id="ARBA00018111"/>
    </source>
</evidence>
<protein>
    <recommendedName>
        <fullName evidence="3">Regulatory protein RecX</fullName>
    </recommendedName>
</protein>
<dbReference type="RefSeq" id="WP_283670658.1">
    <property type="nucleotide sequence ID" value="NZ_OX579588.1"/>
</dbReference>
<evidence type="ECO:0000256" key="2">
    <source>
        <dbReference type="ARBA" id="ARBA00009695"/>
    </source>
</evidence>
<dbReference type="EMBL" id="UNSC01000003">
    <property type="protein sequence ID" value="SZD72357.1"/>
    <property type="molecule type" value="Genomic_DNA"/>
</dbReference>
<evidence type="ECO:0000313" key="8">
    <source>
        <dbReference type="Proteomes" id="UP000262142"/>
    </source>
</evidence>
<evidence type="ECO:0000313" key="7">
    <source>
        <dbReference type="EMBL" id="SZD72357.1"/>
    </source>
</evidence>
<dbReference type="InterPro" id="IPR053924">
    <property type="entry name" value="RecX_HTH_2nd"/>
</dbReference>
<keyword evidence="4" id="KW-0963">Cytoplasm</keyword>
<evidence type="ECO:0000256" key="4">
    <source>
        <dbReference type="ARBA" id="ARBA00022490"/>
    </source>
</evidence>